<gene>
    <name evidence="2" type="ORF">CD039_02880</name>
</gene>
<dbReference type="Proteomes" id="UP000242712">
    <property type="component" value="Unassembled WGS sequence"/>
</dbReference>
<dbReference type="SUPFAM" id="SSF158504">
    <property type="entry name" value="BH2638-like"/>
    <property type="match status" value="1"/>
</dbReference>
<dbReference type="OrthoDB" id="1649074at2"/>
<dbReference type="Gene3D" id="1.10.220.80">
    <property type="entry name" value="BH2638-like"/>
    <property type="match status" value="1"/>
</dbReference>
<dbReference type="InterPro" id="IPR023324">
    <property type="entry name" value="BH2638-like_sf"/>
</dbReference>
<sequence length="90" mass="10575">MEYHYPIDLDWSNDEMMDVIAFFNQIEAYYESHVKSDQVIEHYKRFKNVVPSKAEEKQIFKTFEKASGYNSYKVVQLAKSEPGTTISHSS</sequence>
<evidence type="ECO:0000313" key="2">
    <source>
        <dbReference type="EMBL" id="POA09704.1"/>
    </source>
</evidence>
<name>A0A2K4FEB1_9STAP</name>
<dbReference type="RefSeq" id="WP_103371042.1">
    <property type="nucleotide sequence ID" value="NZ_CBCRVO010000001.1"/>
</dbReference>
<dbReference type="GeneID" id="98297282"/>
<dbReference type="NCBIfam" id="NF003353">
    <property type="entry name" value="PRK04387.1"/>
    <property type="match status" value="1"/>
</dbReference>
<dbReference type="InterPro" id="IPR007920">
    <property type="entry name" value="UPF0223"/>
</dbReference>
<comment type="caution">
    <text evidence="2">The sequence shown here is derived from an EMBL/GenBank/DDBJ whole genome shotgun (WGS) entry which is preliminary data.</text>
</comment>
<dbReference type="EMBL" id="PPPX01000001">
    <property type="protein sequence ID" value="POA09704.1"/>
    <property type="molecule type" value="Genomic_DNA"/>
</dbReference>
<protein>
    <recommendedName>
        <fullName evidence="1">UPF0223 protein CD039_02880</fullName>
    </recommendedName>
</protein>
<dbReference type="Pfam" id="PF05256">
    <property type="entry name" value="UPF0223"/>
    <property type="match status" value="1"/>
</dbReference>
<reference evidence="2 3" key="1">
    <citation type="submission" date="2017-08" db="EMBL/GenBank/DDBJ databases">
        <title>Draft genome sequences of 64 type strains of genus Staph aureus.</title>
        <authorList>
            <person name="Cole K."/>
            <person name="Golubchik T."/>
            <person name="Russell J."/>
            <person name="Foster D."/>
            <person name="Llewelyn M."/>
            <person name="Wilson D."/>
            <person name="Crook D."/>
            <person name="Paul J."/>
        </authorList>
    </citation>
    <scope>NUCLEOTIDE SEQUENCE [LARGE SCALE GENOMIC DNA]</scope>
    <source>
        <strain evidence="2 3">DSM 29875</strain>
    </source>
</reference>
<evidence type="ECO:0000256" key="1">
    <source>
        <dbReference type="HAMAP-Rule" id="MF_01041"/>
    </source>
</evidence>
<organism evidence="2 3">
    <name type="scientific">Staphylococcus argensis</name>
    <dbReference type="NCBI Taxonomy" id="1607738"/>
    <lineage>
        <taxon>Bacteria</taxon>
        <taxon>Bacillati</taxon>
        <taxon>Bacillota</taxon>
        <taxon>Bacilli</taxon>
        <taxon>Bacillales</taxon>
        <taxon>Staphylococcaceae</taxon>
        <taxon>Staphylococcus</taxon>
    </lineage>
</organism>
<accession>A0A2K4FEB1</accession>
<proteinExistence type="inferred from homology"/>
<dbReference type="HAMAP" id="MF_01041">
    <property type="entry name" value="UPF0223"/>
    <property type="match status" value="1"/>
</dbReference>
<dbReference type="AlphaFoldDB" id="A0A2K4FEB1"/>
<keyword evidence="3" id="KW-1185">Reference proteome</keyword>
<evidence type="ECO:0000313" key="3">
    <source>
        <dbReference type="Proteomes" id="UP000242712"/>
    </source>
</evidence>
<dbReference type="PIRSF" id="PIRSF037260">
    <property type="entry name" value="UPF0223"/>
    <property type="match status" value="1"/>
</dbReference>
<comment type="similarity">
    <text evidence="1">Belongs to the UPF0223 family.</text>
</comment>